<dbReference type="GO" id="GO:0000976">
    <property type="term" value="F:transcription cis-regulatory region binding"/>
    <property type="evidence" value="ECO:0007669"/>
    <property type="project" value="TreeGrafter"/>
</dbReference>
<keyword evidence="1" id="KW-0805">Transcription regulation</keyword>
<dbReference type="CDD" id="cd01392">
    <property type="entry name" value="HTH_LacI"/>
    <property type="match status" value="1"/>
</dbReference>
<accession>A0A1H2NE93</accession>
<dbReference type="GO" id="GO:0003700">
    <property type="term" value="F:DNA-binding transcription factor activity"/>
    <property type="evidence" value="ECO:0007669"/>
    <property type="project" value="TreeGrafter"/>
</dbReference>
<dbReference type="Pfam" id="PF00356">
    <property type="entry name" value="LacI"/>
    <property type="match status" value="1"/>
</dbReference>
<dbReference type="RefSeq" id="WP_091078246.1">
    <property type="nucleotide sequence ID" value="NZ_LT629799.1"/>
</dbReference>
<keyword evidence="2" id="KW-0238">DNA-binding</keyword>
<dbReference type="SUPFAM" id="SSF53822">
    <property type="entry name" value="Periplasmic binding protein-like I"/>
    <property type="match status" value="1"/>
</dbReference>
<dbReference type="PANTHER" id="PTHR30146">
    <property type="entry name" value="LACI-RELATED TRANSCRIPTIONAL REPRESSOR"/>
    <property type="match status" value="1"/>
</dbReference>
<keyword evidence="6" id="KW-1185">Reference proteome</keyword>
<dbReference type="InterPro" id="IPR046335">
    <property type="entry name" value="LacI/GalR-like_sensor"/>
</dbReference>
<dbReference type="EMBL" id="LT629799">
    <property type="protein sequence ID" value="SDV03787.1"/>
    <property type="molecule type" value="Genomic_DNA"/>
</dbReference>
<dbReference type="OrthoDB" id="4268837at2"/>
<sequence>MIAASDTPTLKMVAAAAGVSKSTVSRVINDSPSVTPEAIAAVSAAIEQLGYTPNRAARTLVSRRTQTLALVIPENTATFFTDPYFASVIQGAATRVSETDFTLALLIAAGSEDKVRRYLRAGSVDGALVLSHHEDDRSYSHLAGRLPLVFGGRPMSQEGELPCYVDVDNVVAAAQVTRRLVEAGRRRIATVAGPADMAAGVDRLEGWRRALAEAGLADDLVERADFSPASGAEAARRLLARGEPFDGLFAASAQLASGALGVLREHGLEVPRDLGVVTVDDDYFAQNATPPLTTVRQPTLEVGRRMADVLIDLVEGREVERVTIMPTVVVDRGSA</sequence>
<dbReference type="Proteomes" id="UP000198825">
    <property type="component" value="Chromosome I"/>
</dbReference>
<reference evidence="6" key="1">
    <citation type="submission" date="2016-10" db="EMBL/GenBank/DDBJ databases">
        <authorList>
            <person name="Varghese N."/>
            <person name="Submissions S."/>
        </authorList>
    </citation>
    <scope>NUCLEOTIDE SEQUENCE [LARGE SCALE GENOMIC DNA]</scope>
    <source>
        <strain evidence="6">DSM 21743</strain>
    </source>
</reference>
<evidence type="ECO:0000313" key="6">
    <source>
        <dbReference type="Proteomes" id="UP000198825"/>
    </source>
</evidence>
<evidence type="ECO:0000256" key="2">
    <source>
        <dbReference type="ARBA" id="ARBA00023125"/>
    </source>
</evidence>
<feature type="domain" description="HTH lacI-type" evidence="4">
    <location>
        <begin position="8"/>
        <end position="62"/>
    </location>
</feature>
<keyword evidence="3" id="KW-0804">Transcription</keyword>
<dbReference type="InterPro" id="IPR028082">
    <property type="entry name" value="Peripla_BP_I"/>
</dbReference>
<dbReference type="SUPFAM" id="SSF47413">
    <property type="entry name" value="lambda repressor-like DNA-binding domains"/>
    <property type="match status" value="1"/>
</dbReference>
<dbReference type="AlphaFoldDB" id="A0A1H2NE93"/>
<dbReference type="STRING" id="546874.SAMN04488544_3856"/>
<evidence type="ECO:0000313" key="5">
    <source>
        <dbReference type="EMBL" id="SDV03787.1"/>
    </source>
</evidence>
<evidence type="ECO:0000259" key="4">
    <source>
        <dbReference type="PROSITE" id="PS50932"/>
    </source>
</evidence>
<dbReference type="InterPro" id="IPR000843">
    <property type="entry name" value="HTH_LacI"/>
</dbReference>
<dbReference type="SMART" id="SM00354">
    <property type="entry name" value="HTH_LACI"/>
    <property type="match status" value="1"/>
</dbReference>
<dbReference type="PROSITE" id="PS50932">
    <property type="entry name" value="HTH_LACI_2"/>
    <property type="match status" value="1"/>
</dbReference>
<dbReference type="InterPro" id="IPR010982">
    <property type="entry name" value="Lambda_DNA-bd_dom_sf"/>
</dbReference>
<organism evidence="5 6">
    <name type="scientific">Microlunatus sagamiharensis</name>
    <dbReference type="NCBI Taxonomy" id="546874"/>
    <lineage>
        <taxon>Bacteria</taxon>
        <taxon>Bacillati</taxon>
        <taxon>Actinomycetota</taxon>
        <taxon>Actinomycetes</taxon>
        <taxon>Propionibacteriales</taxon>
        <taxon>Propionibacteriaceae</taxon>
        <taxon>Microlunatus</taxon>
    </lineage>
</organism>
<protein>
    <submittedName>
        <fullName evidence="5">Transcriptional regulator, LacI family</fullName>
    </submittedName>
</protein>
<gene>
    <name evidence="5" type="ORF">SAMN04488544_3856</name>
</gene>
<evidence type="ECO:0000256" key="3">
    <source>
        <dbReference type="ARBA" id="ARBA00023163"/>
    </source>
</evidence>
<dbReference type="Gene3D" id="3.40.50.2300">
    <property type="match status" value="2"/>
</dbReference>
<dbReference type="PANTHER" id="PTHR30146:SF109">
    <property type="entry name" value="HTH-TYPE TRANSCRIPTIONAL REGULATOR GALS"/>
    <property type="match status" value="1"/>
</dbReference>
<proteinExistence type="predicted"/>
<dbReference type="Pfam" id="PF13377">
    <property type="entry name" value="Peripla_BP_3"/>
    <property type="match status" value="1"/>
</dbReference>
<evidence type="ECO:0000256" key="1">
    <source>
        <dbReference type="ARBA" id="ARBA00023015"/>
    </source>
</evidence>
<name>A0A1H2NE93_9ACTN</name>
<dbReference type="Gene3D" id="1.10.260.40">
    <property type="entry name" value="lambda repressor-like DNA-binding domains"/>
    <property type="match status" value="1"/>
</dbReference>
<dbReference type="CDD" id="cd06267">
    <property type="entry name" value="PBP1_LacI_sugar_binding-like"/>
    <property type="match status" value="1"/>
</dbReference>